<dbReference type="PANTHER" id="PTHR46912">
    <property type="entry name" value="HIGH MOBILITY GROUP B PROTEIN 13"/>
    <property type="match status" value="1"/>
</dbReference>
<evidence type="ECO:0000256" key="2">
    <source>
        <dbReference type="SAM" id="MobiDB-lite"/>
    </source>
</evidence>
<dbReference type="PANTHER" id="PTHR46912:SF1">
    <property type="entry name" value="HIGH MOBILITY GROUP B PROTEIN 13"/>
    <property type="match status" value="1"/>
</dbReference>
<feature type="compositionally biased region" description="Low complexity" evidence="2">
    <location>
        <begin position="184"/>
        <end position="195"/>
    </location>
</feature>
<protein>
    <submittedName>
        <fullName evidence="3">Uncharacterized protein</fullName>
    </submittedName>
</protein>
<dbReference type="GO" id="GO:0003677">
    <property type="term" value="F:DNA binding"/>
    <property type="evidence" value="ECO:0007669"/>
    <property type="project" value="InterPro"/>
</dbReference>
<dbReference type="AlphaFoldDB" id="A0A0A9CMZ4"/>
<organism evidence="3">
    <name type="scientific">Arundo donax</name>
    <name type="common">Giant reed</name>
    <name type="synonym">Donax arundinaceus</name>
    <dbReference type="NCBI Taxonomy" id="35708"/>
    <lineage>
        <taxon>Eukaryota</taxon>
        <taxon>Viridiplantae</taxon>
        <taxon>Streptophyta</taxon>
        <taxon>Embryophyta</taxon>
        <taxon>Tracheophyta</taxon>
        <taxon>Spermatophyta</taxon>
        <taxon>Magnoliopsida</taxon>
        <taxon>Liliopsida</taxon>
        <taxon>Poales</taxon>
        <taxon>Poaceae</taxon>
        <taxon>PACMAD clade</taxon>
        <taxon>Arundinoideae</taxon>
        <taxon>Arundineae</taxon>
        <taxon>Arundo</taxon>
    </lineage>
</organism>
<evidence type="ECO:0000256" key="1">
    <source>
        <dbReference type="SAM" id="Coils"/>
    </source>
</evidence>
<accession>A0A0A9CMZ4</accession>
<keyword evidence="1" id="KW-0175">Coiled coil</keyword>
<feature type="region of interest" description="Disordered" evidence="2">
    <location>
        <begin position="124"/>
        <end position="159"/>
    </location>
</feature>
<name>A0A0A9CMZ4_ARUDO</name>
<reference evidence="3" key="1">
    <citation type="submission" date="2014-09" db="EMBL/GenBank/DDBJ databases">
        <authorList>
            <person name="Magalhaes I.L.F."/>
            <person name="Oliveira U."/>
            <person name="Santos F.R."/>
            <person name="Vidigal T.H.D.A."/>
            <person name="Brescovit A.D."/>
            <person name="Santos A.J."/>
        </authorList>
    </citation>
    <scope>NUCLEOTIDE SEQUENCE</scope>
    <source>
        <tissue evidence="3">Shoot tissue taken approximately 20 cm above the soil surface</tissue>
    </source>
</reference>
<feature type="compositionally biased region" description="Basic and acidic residues" evidence="2">
    <location>
        <begin position="131"/>
        <end position="142"/>
    </location>
</feature>
<evidence type="ECO:0000313" key="3">
    <source>
        <dbReference type="EMBL" id="JAD74760.1"/>
    </source>
</evidence>
<dbReference type="InterPro" id="IPR044601">
    <property type="entry name" value="HMGB6/HMGB13"/>
</dbReference>
<sequence length="233" mass="26284">MATAAGSKRGGGRGRKPLVAVLDNEANISAGKAAVAAAAGVGSSAQKAKRPLAKSKAKAAAAAPADEMAELQGMLERLRLEKEQAEEMVRERDEVIRRKEEEQERLQAELRKVQRAKEFKPTVNLPLVKSFLEKQQDGDDKGKKKGKGKGKAGPERKRPCPAYALWLKDQWNECCFRSRRRTRMPTSRRCPTRWARSGRRWAPRRSSRTRSGTGRRRRRTCRWSGRRGGRPRR</sequence>
<feature type="coiled-coil region" evidence="1">
    <location>
        <begin position="68"/>
        <end position="119"/>
    </location>
</feature>
<dbReference type="EMBL" id="GBRH01223135">
    <property type="protein sequence ID" value="JAD74760.1"/>
    <property type="molecule type" value="Transcribed_RNA"/>
</dbReference>
<reference evidence="3" key="2">
    <citation type="journal article" date="2015" name="Data Brief">
        <title>Shoot transcriptome of the giant reed, Arundo donax.</title>
        <authorList>
            <person name="Barrero R.A."/>
            <person name="Guerrero F.D."/>
            <person name="Moolhuijzen P."/>
            <person name="Goolsby J.A."/>
            <person name="Tidwell J."/>
            <person name="Bellgard S.E."/>
            <person name="Bellgard M.I."/>
        </authorList>
    </citation>
    <scope>NUCLEOTIDE SEQUENCE</scope>
    <source>
        <tissue evidence="3">Shoot tissue taken approximately 20 cm above the soil surface</tissue>
    </source>
</reference>
<proteinExistence type="predicted"/>
<feature type="region of interest" description="Disordered" evidence="2">
    <location>
        <begin position="182"/>
        <end position="233"/>
    </location>
</feature>
<feature type="compositionally biased region" description="Basic residues" evidence="2">
    <location>
        <begin position="196"/>
        <end position="233"/>
    </location>
</feature>